<dbReference type="eggNOG" id="ENOG50334C2">
    <property type="taxonomic scope" value="Bacteria"/>
</dbReference>
<proteinExistence type="predicted"/>
<dbReference type="KEGG" id="pbs:Plabr_4754"/>
<reference evidence="2" key="1">
    <citation type="submission" date="2011-02" db="EMBL/GenBank/DDBJ databases">
        <title>The complete genome of Planctomyces brasiliensis DSM 5305.</title>
        <authorList>
            <person name="Lucas S."/>
            <person name="Copeland A."/>
            <person name="Lapidus A."/>
            <person name="Bruce D."/>
            <person name="Goodwin L."/>
            <person name="Pitluck S."/>
            <person name="Kyrpides N."/>
            <person name="Mavromatis K."/>
            <person name="Pagani I."/>
            <person name="Ivanova N."/>
            <person name="Ovchinnikova G."/>
            <person name="Lu M."/>
            <person name="Detter J.C."/>
            <person name="Han C."/>
            <person name="Land M."/>
            <person name="Hauser L."/>
            <person name="Markowitz V."/>
            <person name="Cheng J.-F."/>
            <person name="Hugenholtz P."/>
            <person name="Woyke T."/>
            <person name="Wu D."/>
            <person name="Tindall B."/>
            <person name="Pomrenke H.G."/>
            <person name="Brambilla E."/>
            <person name="Klenk H.-P."/>
            <person name="Eisen J.A."/>
        </authorList>
    </citation>
    <scope>NUCLEOTIDE SEQUENCE [LARGE SCALE GENOMIC DNA]</scope>
    <source>
        <strain evidence="2">ATCC 49424 / DSM 5305 / JCM 21570 / NBRC 103401 / IFAM 1448</strain>
    </source>
</reference>
<sequence length="106" mass="12071">MSRGSSRPYAVRSIWRHDPPTGTLSQHTYEERIVFYLAKDFDEAISKAVRDASAYDGECLGYHMAYEMDDGPIEGGSELFSLMRDSDLPSAEYIDRFYDTGAERTQ</sequence>
<evidence type="ECO:0000313" key="1">
    <source>
        <dbReference type="EMBL" id="ADY62325.1"/>
    </source>
</evidence>
<protein>
    <submittedName>
        <fullName evidence="1">Uncharacterized protein</fullName>
    </submittedName>
</protein>
<keyword evidence="2" id="KW-1185">Reference proteome</keyword>
<dbReference type="Proteomes" id="UP000006860">
    <property type="component" value="Chromosome"/>
</dbReference>
<name>F0SQE6_RUBBR</name>
<dbReference type="RefSeq" id="WP_013631029.1">
    <property type="nucleotide sequence ID" value="NC_015174.1"/>
</dbReference>
<evidence type="ECO:0000313" key="2">
    <source>
        <dbReference type="Proteomes" id="UP000006860"/>
    </source>
</evidence>
<dbReference type="AlphaFoldDB" id="F0SQE6"/>
<accession>F0SQE6</accession>
<dbReference type="HOGENOM" id="CLU_170238_0_0_0"/>
<organism evidence="1 2">
    <name type="scientific">Rubinisphaera brasiliensis (strain ATCC 49424 / DSM 5305 / JCM 21570 / IAM 15109 / NBRC 103401 / IFAM 1448)</name>
    <name type="common">Planctomyces brasiliensis</name>
    <dbReference type="NCBI Taxonomy" id="756272"/>
    <lineage>
        <taxon>Bacteria</taxon>
        <taxon>Pseudomonadati</taxon>
        <taxon>Planctomycetota</taxon>
        <taxon>Planctomycetia</taxon>
        <taxon>Planctomycetales</taxon>
        <taxon>Planctomycetaceae</taxon>
        <taxon>Rubinisphaera</taxon>
    </lineage>
</organism>
<dbReference type="OrthoDB" id="288858at2"/>
<gene>
    <name evidence="1" type="ordered locus">Plabr_4754</name>
</gene>
<dbReference type="STRING" id="756272.Plabr_4754"/>
<dbReference type="EMBL" id="CP002546">
    <property type="protein sequence ID" value="ADY62325.1"/>
    <property type="molecule type" value="Genomic_DNA"/>
</dbReference>